<sequence length="273" mass="30973">MATLLFALRLWLARKIYGELAPGLVKIGSRRIIKGPCQESEAEAMEFVRNNTSIPVPAVFHTHRIESGFYIEMERVKGKNLEHVWNDLSVEQKHQLVNSLAGYVKELRALPAPAADLVASAKQHNKLRDARVGSAPFGPYSTHSDFHSLLRGHISLDKASDTFGPNVIECHVKKYQTLFTHADLSMRNIMVDNGHITAIIGWAFAGWYPEYWEFTKAHYRPCDIPDWYDLLENALARYDDELEAERVLWSKLDQPGDQHPPSTARSKAAKPQE</sequence>
<protein>
    <recommendedName>
        <fullName evidence="3">Aminoglycoside phosphotransferase domain-containing protein</fullName>
    </recommendedName>
</protein>
<keyword evidence="5" id="KW-1185">Reference proteome</keyword>
<dbReference type="PANTHER" id="PTHR21310:SF58">
    <property type="entry name" value="AMINOGLYCOSIDE PHOSPHOTRANSFERASE DOMAIN-CONTAINING PROTEIN"/>
    <property type="match status" value="1"/>
</dbReference>
<evidence type="ECO:0000313" key="5">
    <source>
        <dbReference type="Proteomes" id="UP000325902"/>
    </source>
</evidence>
<dbReference type="InterPro" id="IPR011009">
    <property type="entry name" value="Kinase-like_dom_sf"/>
</dbReference>
<feature type="chain" id="PRO_5024964863" description="Aminoglycoside phosphotransferase domain-containing protein" evidence="2">
    <location>
        <begin position="19"/>
        <end position="273"/>
    </location>
</feature>
<evidence type="ECO:0000256" key="2">
    <source>
        <dbReference type="SAM" id="SignalP"/>
    </source>
</evidence>
<feature type="domain" description="Aminoglycoside phosphotransferase" evidence="3">
    <location>
        <begin position="40"/>
        <end position="243"/>
    </location>
</feature>
<dbReference type="AlphaFoldDB" id="A0A5N5CWD6"/>
<dbReference type="SUPFAM" id="SSF56112">
    <property type="entry name" value="Protein kinase-like (PK-like)"/>
    <property type="match status" value="1"/>
</dbReference>
<dbReference type="OrthoDB" id="2906425at2759"/>
<keyword evidence="2" id="KW-0732">Signal</keyword>
<comment type="caution">
    <text evidence="4">The sequence shown here is derived from an EMBL/GenBank/DDBJ whole genome shotgun (WGS) entry which is preliminary data.</text>
</comment>
<name>A0A5N5CWD6_9PEZI</name>
<gene>
    <name evidence="4" type="ORF">DBV05_g11650</name>
</gene>
<dbReference type="Proteomes" id="UP000325902">
    <property type="component" value="Unassembled WGS sequence"/>
</dbReference>
<evidence type="ECO:0000259" key="3">
    <source>
        <dbReference type="Pfam" id="PF01636"/>
    </source>
</evidence>
<dbReference type="PANTHER" id="PTHR21310">
    <property type="entry name" value="AMINOGLYCOSIDE PHOSPHOTRANSFERASE-RELATED-RELATED"/>
    <property type="match status" value="1"/>
</dbReference>
<dbReference type="InterPro" id="IPR002575">
    <property type="entry name" value="Aminoglycoside_PTrfase"/>
</dbReference>
<proteinExistence type="predicted"/>
<organism evidence="4 5">
    <name type="scientific">Lasiodiplodia theobromae</name>
    <dbReference type="NCBI Taxonomy" id="45133"/>
    <lineage>
        <taxon>Eukaryota</taxon>
        <taxon>Fungi</taxon>
        <taxon>Dikarya</taxon>
        <taxon>Ascomycota</taxon>
        <taxon>Pezizomycotina</taxon>
        <taxon>Dothideomycetes</taxon>
        <taxon>Dothideomycetes incertae sedis</taxon>
        <taxon>Botryosphaeriales</taxon>
        <taxon>Botryosphaeriaceae</taxon>
        <taxon>Lasiodiplodia</taxon>
    </lineage>
</organism>
<dbReference type="EMBL" id="VCHE01000177">
    <property type="protein sequence ID" value="KAB2569670.1"/>
    <property type="molecule type" value="Genomic_DNA"/>
</dbReference>
<evidence type="ECO:0000313" key="4">
    <source>
        <dbReference type="EMBL" id="KAB2569670.1"/>
    </source>
</evidence>
<dbReference type="Pfam" id="PF01636">
    <property type="entry name" value="APH"/>
    <property type="match status" value="1"/>
</dbReference>
<dbReference type="CDD" id="cd05120">
    <property type="entry name" value="APH_ChoK_like"/>
    <property type="match status" value="1"/>
</dbReference>
<dbReference type="Gene3D" id="3.90.1200.10">
    <property type="match status" value="1"/>
</dbReference>
<feature type="signal peptide" evidence="2">
    <location>
        <begin position="1"/>
        <end position="18"/>
    </location>
</feature>
<dbReference type="InterPro" id="IPR051678">
    <property type="entry name" value="AGP_Transferase"/>
</dbReference>
<reference evidence="4 5" key="1">
    <citation type="journal article" date="2019" name="Sci. Rep.">
        <title>A multi-omics analysis of the grapevine pathogen Lasiodiplodia theobromae reveals that temperature affects the expression of virulence- and pathogenicity-related genes.</title>
        <authorList>
            <person name="Felix C."/>
            <person name="Meneses R."/>
            <person name="Goncalves M.F.M."/>
            <person name="Tilleman L."/>
            <person name="Duarte A.S."/>
            <person name="Jorrin-Novo J.V."/>
            <person name="Van de Peer Y."/>
            <person name="Deforce D."/>
            <person name="Van Nieuwerburgh F."/>
            <person name="Esteves A.C."/>
            <person name="Alves A."/>
        </authorList>
    </citation>
    <scope>NUCLEOTIDE SEQUENCE [LARGE SCALE GENOMIC DNA]</scope>
    <source>
        <strain evidence="4 5">LA-SOL3</strain>
    </source>
</reference>
<feature type="region of interest" description="Disordered" evidence="1">
    <location>
        <begin position="249"/>
        <end position="273"/>
    </location>
</feature>
<evidence type="ECO:0000256" key="1">
    <source>
        <dbReference type="SAM" id="MobiDB-lite"/>
    </source>
</evidence>
<accession>A0A5N5CWD6</accession>